<keyword evidence="1" id="KW-0732">Signal</keyword>
<feature type="signal peptide" evidence="1">
    <location>
        <begin position="1"/>
        <end position="24"/>
    </location>
</feature>
<comment type="caution">
    <text evidence="3">The sequence shown here is derived from an EMBL/GenBank/DDBJ whole genome shotgun (WGS) entry which is preliminary data.</text>
</comment>
<evidence type="ECO:0000259" key="2">
    <source>
        <dbReference type="Pfam" id="PF13449"/>
    </source>
</evidence>
<dbReference type="Pfam" id="PF13449">
    <property type="entry name" value="Phytase-like"/>
    <property type="match status" value="1"/>
</dbReference>
<dbReference type="PANTHER" id="PTHR46928">
    <property type="entry name" value="MESENCHYME-SPECIFIC CELL SURFACE GLYCOPROTEIN"/>
    <property type="match status" value="1"/>
</dbReference>
<dbReference type="InterPro" id="IPR011048">
    <property type="entry name" value="Haem_d1_sf"/>
</dbReference>
<evidence type="ECO:0000256" key="1">
    <source>
        <dbReference type="SAM" id="SignalP"/>
    </source>
</evidence>
<dbReference type="SUPFAM" id="SSF51004">
    <property type="entry name" value="C-terminal (heme d1) domain of cytochrome cd1-nitrite reductase"/>
    <property type="match status" value="1"/>
</dbReference>
<dbReference type="InterPro" id="IPR052956">
    <property type="entry name" value="Mesenchyme-surface_protein"/>
</dbReference>
<keyword evidence="4" id="KW-1185">Reference proteome</keyword>
<proteinExistence type="predicted"/>
<sequence>MKSHSLIAGLAAALAASVAPAAHAEQVFNRIASFAVADNLPDGVDRKAPTSSEIIAATADGNTLVYSDSPLKAIGFIDITDARAPKAGGTVSFEGEPTSVAIVGGKALVAVNTRESYVKPSGILATVDIAGRKIDASCDLGGQPDSIAINKDATLAAIAIENERDEDVNDGALPQMPAGELVIVSLKDGAPDCASIKHVALTGLTEIAPEDPEPEFVSFNSRDEIVVTLQENNHIVIVDGKSGTVKSHFSAGTVDLKNIDTKKDGAIAFTGKKDAQKREPDAVKWLDDDRLVIANEGDWEGGSRGFTIFDQTGKMLYESGPSLEYAIASIGHYPDKRNSKGVEPEGLEAAKFGDDNLFFVLSERASIVGVYKDTGGEPELLQLLPSGVGPEGAVAIPGRNLFVTANETDLGEDGGPRSHVMIYERGEGTAAYPQIRSADKDGLPVGFGALSGLAAAKDEPGKLFAVSDSFYSSDPAIFTIDATQTPALITEKLTITRDGAPAQKLDLEGIANDGEGGFWLASEGNADKLYAHAIINVNKKGEIKKEIAIPAELRAGETRFGFEGVTTVGEGDDMVLWMAVQREWKDDEKGSVKLVSYKPSTEEWGAVRYPLEKADGGWVGLSEITVNGDYAYVIERDNLVGKDAKLKKLYRVALADLKPAKLGGELPVVKKEEVRDLIPDLKALNGYVVDKVEGFTIDAAGNGYVVTDNDGVDGSSGETLFFGVGPVNAM</sequence>
<dbReference type="EMBL" id="JABXYK010000002">
    <property type="protein sequence ID" value="NVP54535.1"/>
    <property type="molecule type" value="Genomic_DNA"/>
</dbReference>
<dbReference type="InterPro" id="IPR015943">
    <property type="entry name" value="WD40/YVTN_repeat-like_dom_sf"/>
</dbReference>
<feature type="chain" id="PRO_5045854467" evidence="1">
    <location>
        <begin position="25"/>
        <end position="730"/>
    </location>
</feature>
<reference evidence="3 4" key="1">
    <citation type="submission" date="2020-06" db="EMBL/GenBank/DDBJ databases">
        <title>Rhizobium sp.nov. isolated from the tomato plant.</title>
        <authorList>
            <person name="Thin K.K."/>
            <person name="Zhang X."/>
            <person name="He S."/>
        </authorList>
    </citation>
    <scope>NUCLEOTIDE SEQUENCE [LARGE SCALE GENOMIC DNA]</scope>
    <source>
        <strain evidence="3 4">DBTS2</strain>
    </source>
</reference>
<evidence type="ECO:0000313" key="4">
    <source>
        <dbReference type="Proteomes" id="UP000659172"/>
    </source>
</evidence>
<dbReference type="Proteomes" id="UP000659172">
    <property type="component" value="Unassembled WGS sequence"/>
</dbReference>
<feature type="domain" description="Phytase-like" evidence="2">
    <location>
        <begin position="446"/>
        <end position="710"/>
    </location>
</feature>
<dbReference type="RefSeq" id="WP_176948549.1">
    <property type="nucleotide sequence ID" value="NZ_JABXYK010000002.1"/>
</dbReference>
<dbReference type="Gene3D" id="2.130.10.10">
    <property type="entry name" value="YVTN repeat-like/Quinoprotein amine dehydrogenase"/>
    <property type="match status" value="1"/>
</dbReference>
<organism evidence="3 4">
    <name type="scientific">Mycoplana rhizolycopersici</name>
    <dbReference type="NCBI Taxonomy" id="2746702"/>
    <lineage>
        <taxon>Bacteria</taxon>
        <taxon>Pseudomonadati</taxon>
        <taxon>Pseudomonadota</taxon>
        <taxon>Alphaproteobacteria</taxon>
        <taxon>Hyphomicrobiales</taxon>
        <taxon>Rhizobiaceae</taxon>
        <taxon>Mycoplana</taxon>
    </lineage>
</organism>
<dbReference type="PANTHER" id="PTHR46928:SF1">
    <property type="entry name" value="MESENCHYME-SPECIFIC CELL SURFACE GLYCOPROTEIN"/>
    <property type="match status" value="1"/>
</dbReference>
<name>A0ABX2Q9Y3_9HYPH</name>
<gene>
    <name evidence="3" type="ORF">HV823_04615</name>
</gene>
<accession>A0ABX2Q9Y3</accession>
<protein>
    <submittedName>
        <fullName evidence="3">Esterase-like activity of phytase family protein</fullName>
    </submittedName>
</protein>
<evidence type="ECO:0000313" key="3">
    <source>
        <dbReference type="EMBL" id="NVP54535.1"/>
    </source>
</evidence>
<dbReference type="InterPro" id="IPR027372">
    <property type="entry name" value="Phytase-like_dom"/>
</dbReference>